<keyword evidence="4" id="KW-1185">Reference proteome</keyword>
<evidence type="ECO:0000259" key="2">
    <source>
        <dbReference type="Pfam" id="PF13962"/>
    </source>
</evidence>
<dbReference type="GO" id="GO:0016020">
    <property type="term" value="C:membrane"/>
    <property type="evidence" value="ECO:0007669"/>
    <property type="project" value="TreeGrafter"/>
</dbReference>
<comment type="caution">
    <text evidence="3">The sequence shown here is derived from an EMBL/GenBank/DDBJ whole genome shotgun (WGS) entry which is preliminary data.</text>
</comment>
<evidence type="ECO:0000256" key="1">
    <source>
        <dbReference type="SAM" id="Phobius"/>
    </source>
</evidence>
<name>A0A8S0VMY3_OLEEU</name>
<proteinExistence type="predicted"/>
<dbReference type="SUPFAM" id="SSF48403">
    <property type="entry name" value="Ankyrin repeat"/>
    <property type="match status" value="1"/>
</dbReference>
<dbReference type="InterPro" id="IPR002110">
    <property type="entry name" value="Ankyrin_rpt"/>
</dbReference>
<feature type="transmembrane region" description="Helical" evidence="1">
    <location>
        <begin position="626"/>
        <end position="651"/>
    </location>
</feature>
<feature type="transmembrane region" description="Helical" evidence="1">
    <location>
        <begin position="510"/>
        <end position="532"/>
    </location>
</feature>
<organism evidence="3 4">
    <name type="scientific">Olea europaea subsp. europaea</name>
    <dbReference type="NCBI Taxonomy" id="158383"/>
    <lineage>
        <taxon>Eukaryota</taxon>
        <taxon>Viridiplantae</taxon>
        <taxon>Streptophyta</taxon>
        <taxon>Embryophyta</taxon>
        <taxon>Tracheophyta</taxon>
        <taxon>Spermatophyta</taxon>
        <taxon>Magnoliopsida</taxon>
        <taxon>eudicotyledons</taxon>
        <taxon>Gunneridae</taxon>
        <taxon>Pentapetalae</taxon>
        <taxon>asterids</taxon>
        <taxon>lamiids</taxon>
        <taxon>Lamiales</taxon>
        <taxon>Oleaceae</taxon>
        <taxon>Oleeae</taxon>
        <taxon>Olea</taxon>
    </lineage>
</organism>
<dbReference type="Proteomes" id="UP000594638">
    <property type="component" value="Unassembled WGS sequence"/>
</dbReference>
<dbReference type="PANTHER" id="PTHR24177:SF335">
    <property type="entry name" value="PGG DOMAIN-CONTAINING PROTEIN"/>
    <property type="match status" value="1"/>
</dbReference>
<protein>
    <submittedName>
        <fullName evidence="3">Ankyrin repeat-containing ITN1-like isoform X2</fullName>
    </submittedName>
</protein>
<dbReference type="PANTHER" id="PTHR24177">
    <property type="entry name" value="CASKIN"/>
    <property type="match status" value="1"/>
</dbReference>
<reference evidence="3 4" key="1">
    <citation type="submission" date="2019-12" db="EMBL/GenBank/DDBJ databases">
        <authorList>
            <person name="Alioto T."/>
            <person name="Alioto T."/>
            <person name="Gomez Garrido J."/>
        </authorList>
    </citation>
    <scope>NUCLEOTIDE SEQUENCE [LARGE SCALE GENOMIC DNA]</scope>
</reference>
<evidence type="ECO:0000313" key="4">
    <source>
        <dbReference type="Proteomes" id="UP000594638"/>
    </source>
</evidence>
<sequence>MTKLKSNRRHNLAGLGIVSEKLTEDNFISWKNCLTNYLVGNGLWGVVSAQEIEPDKTNKQEHEKWKKKNALALHAIQLSCGQAIYSKFKNADINANYVWTQLAEQGDHDKESRVEDNGLSEYLEYGPLYEAIEKGNWHDIEGFFQEKKLPFTESVSSHKETALHMATLSGQTEIAKKLVKLMGPKEFELKNEHGATTFSFAAICGATELAKEMVSKNEELVTIETAGQEYGELPVMVAALYRQKGMVHYLYNKTPKDVLSPEKGANGVTLLNYLISADIYDVALLLLEKYPQLGVIPDVNDNYALKLLAQRPSAFPSGTELSFWEKLIYYCVRVHEEHVEMQTSSTSHDYKIQIPESNDEDLVGMMAHGGLTITTRALELVRKLGWVILRSIVPGIRYIYRRKSVHVQVRKFLRIVFKKMLQLSKPELEKMDLDKIINDAIKNGIFELIDEMIKSLQMQRELQWFKEVGSMVQPKLKEELNSHNKTPKILFTEEHEKLAKKAEDWMKNTAGSSMIVATLIAAVMFTTAFTVPGGNKNDTGMPTMLETQRIPFLIFMISNALSMFSSSTSLLIFLGILTARYAEDDFLKSLPTKLISGLTSLFLSIVTMMASFGSALYLILHENLSWVTVPIIVLTTIPIVLFSILQFPLLIEMTQRTYGAGIFDEYTKKSHFAKFRACLIRRNPLRKKRH</sequence>
<evidence type="ECO:0000313" key="3">
    <source>
        <dbReference type="EMBL" id="CAA3032576.1"/>
    </source>
</evidence>
<gene>
    <name evidence="3" type="ORF">OLEA9_A101045</name>
</gene>
<keyword evidence="1" id="KW-1133">Transmembrane helix</keyword>
<dbReference type="Gene3D" id="1.25.40.20">
    <property type="entry name" value="Ankyrin repeat-containing domain"/>
    <property type="match status" value="1"/>
</dbReference>
<feature type="domain" description="PGG" evidence="2">
    <location>
        <begin position="504"/>
        <end position="618"/>
    </location>
</feature>
<dbReference type="OrthoDB" id="1880601at2759"/>
<dbReference type="Pfam" id="PF14223">
    <property type="entry name" value="Retrotran_gag_2"/>
    <property type="match status" value="1"/>
</dbReference>
<dbReference type="InterPro" id="IPR026961">
    <property type="entry name" value="PGG_dom"/>
</dbReference>
<feature type="transmembrane region" description="Helical" evidence="1">
    <location>
        <begin position="598"/>
        <end position="620"/>
    </location>
</feature>
<dbReference type="InterPro" id="IPR036770">
    <property type="entry name" value="Ankyrin_rpt-contain_sf"/>
</dbReference>
<dbReference type="EMBL" id="CACTIH010009618">
    <property type="protein sequence ID" value="CAA3032576.1"/>
    <property type="molecule type" value="Genomic_DNA"/>
</dbReference>
<keyword evidence="1" id="KW-0812">Transmembrane</keyword>
<dbReference type="AlphaFoldDB" id="A0A8S0VMY3"/>
<accession>A0A8S0VMY3</accession>
<feature type="transmembrane region" description="Helical" evidence="1">
    <location>
        <begin position="552"/>
        <end position="577"/>
    </location>
</feature>
<dbReference type="SMART" id="SM00248">
    <property type="entry name" value="ANK"/>
    <property type="match status" value="4"/>
</dbReference>
<keyword evidence="1" id="KW-0472">Membrane</keyword>
<dbReference type="Gramene" id="OE9A101045T1">
    <property type="protein sequence ID" value="OE9A101045C1"/>
    <property type="gene ID" value="OE9A101045"/>
</dbReference>
<dbReference type="Pfam" id="PF13962">
    <property type="entry name" value="PGG"/>
    <property type="match status" value="1"/>
</dbReference>